<feature type="transmembrane region" description="Helical" evidence="1">
    <location>
        <begin position="106"/>
        <end position="126"/>
    </location>
</feature>
<keyword evidence="1" id="KW-0812">Transmembrane</keyword>
<keyword evidence="1" id="KW-1133">Transmembrane helix</keyword>
<feature type="transmembrane region" description="Helical" evidence="1">
    <location>
        <begin position="201"/>
        <end position="225"/>
    </location>
</feature>
<dbReference type="AlphaFoldDB" id="A0A0C9QWK2"/>
<sequence length="257" mass="28204">MMLSEAAAAVSAVSRHCYPSLNSHNHPVIICHGLKAVPLQFRRRSNAAKFSGGIRAAADGDLSVQRRLPAKENVVQTVPVEEEGVSVEGVIKFDKQQPPWRNWRRVAVLVGGDVLALLTFAAIGRINHGMTVLDWETLNTVDPFVAGWLLSAYFLGGYESEGLGNNGVMKAAFVAIKSWTVGIPLGLAIRGVSTGHFPASAFILVSMGSTLFLLVGWRTLFTALFPNDEQNRKKREVYKQGSPLEFFELLTSLVRRW</sequence>
<reference evidence="2" key="1">
    <citation type="submission" date="2015-02" db="EMBL/GenBank/DDBJ databases">
        <title>A transcriptome of Wollemia nobilis - a relic of Gondwana.</title>
        <authorList>
            <person name="Chia J.Y."/>
            <person name="Leong Y.S."/>
            <person name="Abdul Karim S."/>
            <person name="Wan Azmi N."/>
            <person name="Hercus R."/>
            <person name="Croft L."/>
        </authorList>
    </citation>
    <scope>NUCLEOTIDE SEQUENCE</scope>
    <source>
        <strain evidence="2">MaeBrown</strain>
        <tissue evidence="2">Leaf</tissue>
    </source>
</reference>
<evidence type="ECO:0000313" key="2">
    <source>
        <dbReference type="EMBL" id="JAG89085.1"/>
    </source>
</evidence>
<keyword evidence="1" id="KW-0472">Membrane</keyword>
<dbReference type="Pfam" id="PF11255">
    <property type="entry name" value="DUF3054"/>
    <property type="match status" value="1"/>
</dbReference>
<dbReference type="InterPro" id="IPR021414">
    <property type="entry name" value="DUF3054"/>
</dbReference>
<feature type="transmembrane region" description="Helical" evidence="1">
    <location>
        <begin position="138"/>
        <end position="156"/>
    </location>
</feature>
<dbReference type="PANTHER" id="PTHR35283:SF3">
    <property type="entry name" value="T12C22.21 PROTEIN"/>
    <property type="match status" value="1"/>
</dbReference>
<accession>A0A0C9QWK2</accession>
<name>A0A0C9QWK2_9CONI</name>
<organism evidence="2">
    <name type="scientific">Wollemia nobilis</name>
    <dbReference type="NCBI Taxonomy" id="56998"/>
    <lineage>
        <taxon>Eukaryota</taxon>
        <taxon>Viridiplantae</taxon>
        <taxon>Streptophyta</taxon>
        <taxon>Embryophyta</taxon>
        <taxon>Tracheophyta</taxon>
        <taxon>Spermatophyta</taxon>
        <taxon>Pinopsida</taxon>
        <taxon>Pinidae</taxon>
        <taxon>Conifers II</taxon>
        <taxon>Araucariales</taxon>
        <taxon>Araucariaceae</taxon>
        <taxon>Wollemia</taxon>
    </lineage>
</organism>
<evidence type="ECO:0000256" key="1">
    <source>
        <dbReference type="SAM" id="Phobius"/>
    </source>
</evidence>
<feature type="transmembrane region" description="Helical" evidence="1">
    <location>
        <begin position="168"/>
        <end position="189"/>
    </location>
</feature>
<protein>
    <submittedName>
        <fullName evidence="2">TSA: Wollemia nobilis Ref_Wollemi_Transcript_4050_1091 transcribed RNA sequence</fullName>
    </submittedName>
</protein>
<proteinExistence type="predicted"/>
<dbReference type="EMBL" id="GCHU01004020">
    <property type="protein sequence ID" value="JAG89085.1"/>
    <property type="molecule type" value="Transcribed_RNA"/>
</dbReference>
<dbReference type="PANTHER" id="PTHR35283">
    <property type="entry name" value="T12C22.21 PROTEIN"/>
    <property type="match status" value="1"/>
</dbReference>